<evidence type="ECO:0000313" key="3">
    <source>
        <dbReference type="Proteomes" id="UP000594638"/>
    </source>
</evidence>
<dbReference type="PANTHER" id="PTHR33874">
    <property type="entry name" value="RING FINGER PROTEIN"/>
    <property type="match status" value="1"/>
</dbReference>
<dbReference type="EMBL" id="CACTIH010002269">
    <property type="protein sequence ID" value="CAA2975481.1"/>
    <property type="molecule type" value="Genomic_DNA"/>
</dbReference>
<feature type="region of interest" description="Disordered" evidence="1">
    <location>
        <begin position="1"/>
        <end position="20"/>
    </location>
</feature>
<feature type="compositionally biased region" description="Basic and acidic residues" evidence="1">
    <location>
        <begin position="10"/>
        <end position="20"/>
    </location>
</feature>
<name>A0A8S0R7R0_OLEEU</name>
<protein>
    <submittedName>
        <fullName evidence="2">Uncharacterized protein</fullName>
    </submittedName>
</protein>
<dbReference type="PANTHER" id="PTHR33874:SF1">
    <property type="entry name" value="RING FINGER PROTEIN"/>
    <property type="match status" value="1"/>
</dbReference>
<dbReference type="Proteomes" id="UP000594638">
    <property type="component" value="Unassembled WGS sequence"/>
</dbReference>
<evidence type="ECO:0000313" key="2">
    <source>
        <dbReference type="EMBL" id="CAA2975481.1"/>
    </source>
</evidence>
<sequence>MDAVVVKAENPTRKNSGKDRVRVQRKTLEAVLEQCQMALQQLTSDCDDDLAGTEVSGDSSSATCCDTEAAEFSDLLKSRIECDDFLEKLENAQTLLPHTMAEEISSWDVISENDLWEGGNVEVDREEYVLVRQEDILEGIASFMAGYLLSLKQAKDITPNQLQEALSKTFSVKKKGKLRKAWEGSKVVYNVASWGATAIGIYQNPAILRAASAAFWTSCQVISKLF</sequence>
<accession>A0A8S0R7R0</accession>
<evidence type="ECO:0000256" key="1">
    <source>
        <dbReference type="SAM" id="MobiDB-lite"/>
    </source>
</evidence>
<reference evidence="2 3" key="1">
    <citation type="submission" date="2019-12" db="EMBL/GenBank/DDBJ databases">
        <authorList>
            <person name="Alioto T."/>
            <person name="Alioto T."/>
            <person name="Gomez Garrido J."/>
        </authorList>
    </citation>
    <scope>NUCLEOTIDE SEQUENCE [LARGE SCALE GENOMIC DNA]</scope>
</reference>
<organism evidence="2 3">
    <name type="scientific">Olea europaea subsp. europaea</name>
    <dbReference type="NCBI Taxonomy" id="158383"/>
    <lineage>
        <taxon>Eukaryota</taxon>
        <taxon>Viridiplantae</taxon>
        <taxon>Streptophyta</taxon>
        <taxon>Embryophyta</taxon>
        <taxon>Tracheophyta</taxon>
        <taxon>Spermatophyta</taxon>
        <taxon>Magnoliopsida</taxon>
        <taxon>eudicotyledons</taxon>
        <taxon>Gunneridae</taxon>
        <taxon>Pentapetalae</taxon>
        <taxon>asterids</taxon>
        <taxon>lamiids</taxon>
        <taxon>Lamiales</taxon>
        <taxon>Oleaceae</taxon>
        <taxon>Oleeae</taxon>
        <taxon>Olea</taxon>
    </lineage>
</organism>
<keyword evidence="3" id="KW-1185">Reference proteome</keyword>
<comment type="caution">
    <text evidence="2">The sequence shown here is derived from an EMBL/GenBank/DDBJ whole genome shotgun (WGS) entry which is preliminary data.</text>
</comment>
<dbReference type="OrthoDB" id="2014733at2759"/>
<dbReference type="AlphaFoldDB" id="A0A8S0R7R0"/>
<dbReference type="Gramene" id="OE9A120173T2">
    <property type="protein sequence ID" value="OE9A120173C2"/>
    <property type="gene ID" value="OE9A120173"/>
</dbReference>
<proteinExistence type="predicted"/>
<gene>
    <name evidence="2" type="ORF">OLEA9_A120173</name>
</gene>